<keyword evidence="2" id="KW-1185">Reference proteome</keyword>
<protein>
    <submittedName>
        <fullName evidence="1">Uncharacterized protein</fullName>
    </submittedName>
</protein>
<dbReference type="Proteomes" id="UP000240760">
    <property type="component" value="Unassembled WGS sequence"/>
</dbReference>
<gene>
    <name evidence="1" type="ORF">M440DRAFT_338533</name>
</gene>
<sequence>MAQFSELNAQDFDFQDMDFDIPMDDLESMWVNGPANNNGISLNNNFGFNGQGFTNEQMFVNSNMVANNNWAMTPTLAATPQVVNNNNYAAMAGYMPMDTDLPMSNPMAAPLDMPTANTTMATGQFCKYICLDPGDAAVVNPKIGRGHSQQTWSSTTTWPSTTSFGCHGLRGNC</sequence>
<accession>A0A2T4C0T1</accession>
<reference evidence="1 2" key="1">
    <citation type="submission" date="2016-07" db="EMBL/GenBank/DDBJ databases">
        <title>Multiple horizontal gene transfer events from other fungi enriched the ability of initially mycotrophic Trichoderma (Ascomycota) to feed on dead plant biomass.</title>
        <authorList>
            <consortium name="DOE Joint Genome Institute"/>
            <person name="Aerts A."/>
            <person name="Atanasova L."/>
            <person name="Chenthamara K."/>
            <person name="Zhang J."/>
            <person name="Grujic M."/>
            <person name="Henrissat B."/>
            <person name="Kuo A."/>
            <person name="Salamov A."/>
            <person name="Lipzen A."/>
            <person name="Labutti K."/>
            <person name="Barry K."/>
            <person name="Miao Y."/>
            <person name="Rahimi M.J."/>
            <person name="Shen Q."/>
            <person name="Grigoriev I.V."/>
            <person name="Kubicek C.P."/>
            <person name="Druzhinina I.S."/>
        </authorList>
    </citation>
    <scope>NUCLEOTIDE SEQUENCE [LARGE SCALE GENOMIC DNA]</scope>
    <source>
        <strain evidence="1 2">ATCC 18648</strain>
    </source>
</reference>
<evidence type="ECO:0000313" key="2">
    <source>
        <dbReference type="Proteomes" id="UP000240760"/>
    </source>
</evidence>
<proteinExistence type="predicted"/>
<organism evidence="1 2">
    <name type="scientific">Trichoderma longibrachiatum ATCC 18648</name>
    <dbReference type="NCBI Taxonomy" id="983965"/>
    <lineage>
        <taxon>Eukaryota</taxon>
        <taxon>Fungi</taxon>
        <taxon>Dikarya</taxon>
        <taxon>Ascomycota</taxon>
        <taxon>Pezizomycotina</taxon>
        <taxon>Sordariomycetes</taxon>
        <taxon>Hypocreomycetidae</taxon>
        <taxon>Hypocreales</taxon>
        <taxon>Hypocreaceae</taxon>
        <taxon>Trichoderma</taxon>
    </lineage>
</organism>
<dbReference type="AlphaFoldDB" id="A0A2T4C0T1"/>
<name>A0A2T4C0T1_TRILO</name>
<dbReference type="EMBL" id="KZ679134">
    <property type="protein sequence ID" value="PTB75190.1"/>
    <property type="molecule type" value="Genomic_DNA"/>
</dbReference>
<evidence type="ECO:0000313" key="1">
    <source>
        <dbReference type="EMBL" id="PTB75190.1"/>
    </source>
</evidence>